<evidence type="ECO:0000313" key="1">
    <source>
        <dbReference type="EMBL" id="OAF62388.1"/>
    </source>
</evidence>
<protein>
    <submittedName>
        <fullName evidence="1">Uncharacterized protein</fullName>
    </submittedName>
</protein>
<dbReference type="GeneID" id="36283898"/>
<organism evidence="1">
    <name type="scientific">Pseudogymnoascus destructans</name>
    <dbReference type="NCBI Taxonomy" id="655981"/>
    <lineage>
        <taxon>Eukaryota</taxon>
        <taxon>Fungi</taxon>
        <taxon>Dikarya</taxon>
        <taxon>Ascomycota</taxon>
        <taxon>Pezizomycotina</taxon>
        <taxon>Leotiomycetes</taxon>
        <taxon>Thelebolales</taxon>
        <taxon>Thelebolaceae</taxon>
        <taxon>Pseudogymnoascus</taxon>
    </lineage>
</organism>
<dbReference type="VEuPathDB" id="FungiDB:GMDG_05733"/>
<dbReference type="EMBL" id="KV441387">
    <property type="protein sequence ID" value="OAF62388.1"/>
    <property type="molecule type" value="Genomic_DNA"/>
</dbReference>
<proteinExistence type="predicted"/>
<sequence>MDVPFMLVESFSAKEIKKTKPRSRAMNAATPEEWDAALKDAIKASAIPARKLGATKEMCGHALEEALQASAQKPVKPVQSPTKKSLWSTAISLIRPSEKSAPLWSVQKSQGASKVASITPVADPAFKRASVKISSELPKLDSTSL</sequence>
<name>A0A177AK01_9PEZI</name>
<dbReference type="RefSeq" id="XP_024327660.1">
    <property type="nucleotide sequence ID" value="XM_024464492.1"/>
</dbReference>
<reference evidence="1" key="1">
    <citation type="submission" date="2016-03" db="EMBL/GenBank/DDBJ databases">
        <title>Updated assembly of Pseudogymnoascus destructans, the fungus causing white-nose syndrome of bats.</title>
        <authorList>
            <person name="Palmer J.M."/>
            <person name="Drees K.P."/>
            <person name="Foster J.T."/>
            <person name="Lindner D.L."/>
        </authorList>
    </citation>
    <scope>NUCLEOTIDE SEQUENCE [LARGE SCALE GENOMIC DNA]</scope>
    <source>
        <strain evidence="1">20631-21</strain>
    </source>
</reference>
<accession>A0A177AK01</accession>
<gene>
    <name evidence="1" type="ORF">VC83_00805</name>
</gene>
<dbReference type="Proteomes" id="UP000077154">
    <property type="component" value="Unassembled WGS sequence"/>
</dbReference>
<dbReference type="AlphaFoldDB" id="A0A177AK01"/>